<evidence type="ECO:0000313" key="7">
    <source>
        <dbReference type="Proteomes" id="UP000535437"/>
    </source>
</evidence>
<comment type="caution">
    <text evidence="6">The sequence shown here is derived from an EMBL/GenBank/DDBJ whole genome shotgun (WGS) entry which is preliminary data.</text>
</comment>
<dbReference type="GO" id="GO:0003700">
    <property type="term" value="F:DNA-binding transcription factor activity"/>
    <property type="evidence" value="ECO:0007669"/>
    <property type="project" value="TreeGrafter"/>
</dbReference>
<reference evidence="6 7" key="1">
    <citation type="submission" date="2020-07" db="EMBL/GenBank/DDBJ databases">
        <title>Sequencing the genomes of 1000 actinobacteria strains.</title>
        <authorList>
            <person name="Klenk H.-P."/>
        </authorList>
    </citation>
    <scope>NUCLEOTIDE SEQUENCE [LARGE SCALE GENOMIC DNA]</scope>
    <source>
        <strain evidence="6 7">DSM 15475</strain>
    </source>
</reference>
<dbReference type="PANTHER" id="PTHR30146">
    <property type="entry name" value="LACI-RELATED TRANSCRIPTIONAL REPRESSOR"/>
    <property type="match status" value="1"/>
</dbReference>
<keyword evidence="1" id="KW-0678">Repressor</keyword>
<keyword evidence="2" id="KW-0805">Transcription regulation</keyword>
<keyword evidence="4" id="KW-0804">Transcription</keyword>
<dbReference type="Proteomes" id="UP000535437">
    <property type="component" value="Unassembled WGS sequence"/>
</dbReference>
<feature type="domain" description="HTH lacI-type" evidence="5">
    <location>
        <begin position="3"/>
        <end position="57"/>
    </location>
</feature>
<name>A0A7Z0GKT2_9MICC</name>
<evidence type="ECO:0000313" key="6">
    <source>
        <dbReference type="EMBL" id="NYJ77259.1"/>
    </source>
</evidence>
<dbReference type="Pfam" id="PF00356">
    <property type="entry name" value="LacI"/>
    <property type="match status" value="1"/>
</dbReference>
<dbReference type="AlphaFoldDB" id="A0A7Z0GKT2"/>
<dbReference type="InterPro" id="IPR000843">
    <property type="entry name" value="HTH_LacI"/>
</dbReference>
<dbReference type="Pfam" id="PF13377">
    <property type="entry name" value="Peripla_BP_3"/>
    <property type="match status" value="1"/>
</dbReference>
<dbReference type="CDD" id="cd06278">
    <property type="entry name" value="PBP1_LacI-like"/>
    <property type="match status" value="1"/>
</dbReference>
<dbReference type="SUPFAM" id="SSF47413">
    <property type="entry name" value="lambda repressor-like DNA-binding domains"/>
    <property type="match status" value="1"/>
</dbReference>
<protein>
    <submittedName>
        <fullName evidence="6">LacI family transcriptional regulator</fullName>
    </submittedName>
</protein>
<dbReference type="InterPro" id="IPR028082">
    <property type="entry name" value="Peripla_BP_I"/>
</dbReference>
<gene>
    <name evidence="6" type="ORF">HNR09_000670</name>
</gene>
<dbReference type="GO" id="GO:0000976">
    <property type="term" value="F:transcription cis-regulatory region binding"/>
    <property type="evidence" value="ECO:0007669"/>
    <property type="project" value="TreeGrafter"/>
</dbReference>
<evidence type="ECO:0000256" key="4">
    <source>
        <dbReference type="ARBA" id="ARBA00023163"/>
    </source>
</evidence>
<dbReference type="Gene3D" id="1.10.260.40">
    <property type="entry name" value="lambda repressor-like DNA-binding domains"/>
    <property type="match status" value="1"/>
</dbReference>
<dbReference type="RefSeq" id="WP_179540766.1">
    <property type="nucleotide sequence ID" value="NZ_BAAALL010000004.1"/>
</dbReference>
<accession>A0A7Z0GKT2</accession>
<dbReference type="InterPro" id="IPR010982">
    <property type="entry name" value="Lambda_DNA-bd_dom_sf"/>
</dbReference>
<proteinExistence type="predicted"/>
<evidence type="ECO:0000256" key="3">
    <source>
        <dbReference type="ARBA" id="ARBA00023125"/>
    </source>
</evidence>
<organism evidence="6 7">
    <name type="scientific">Nesterenkonia xinjiangensis</name>
    <dbReference type="NCBI Taxonomy" id="225327"/>
    <lineage>
        <taxon>Bacteria</taxon>
        <taxon>Bacillati</taxon>
        <taxon>Actinomycetota</taxon>
        <taxon>Actinomycetes</taxon>
        <taxon>Micrococcales</taxon>
        <taxon>Micrococcaceae</taxon>
        <taxon>Nesterenkonia</taxon>
    </lineage>
</organism>
<evidence type="ECO:0000259" key="5">
    <source>
        <dbReference type="PROSITE" id="PS50932"/>
    </source>
</evidence>
<sequence>MAVTSRDVAKLAGVSQPTVSRALRGDSKVSDRTRQAVLDAAEALGYVPSEAGRSLVTRQSRRIGVVVSDLTNPFYPYLIAPLHDELESRGYRMMVFTERSDQRMAASQLLTGSIDGAVLLTTVIGSPLPAELRRRGLPFVFLNREAGDGSGDAAVVDNVAGGRMAAHRLTQLGHRRIAGIFGPDQTSTGRERKLGFIMGLADAGVGLAEENTLEGPFESETGERGLRQLVDRPSDQWPTAVFCGNDVIAMGVINAAMTAGIQVPSDLSVLGFDDIPLASWEAFQLSTIGHDLDAMAASAARLLVQRLSPEGREKPAQRVVLRPELIERGTLRDLRTE</sequence>
<dbReference type="PROSITE" id="PS50932">
    <property type="entry name" value="HTH_LACI_2"/>
    <property type="match status" value="1"/>
</dbReference>
<dbReference type="CDD" id="cd01392">
    <property type="entry name" value="HTH_LacI"/>
    <property type="match status" value="1"/>
</dbReference>
<keyword evidence="3" id="KW-0238">DNA-binding</keyword>
<dbReference type="EMBL" id="JACCFY010000001">
    <property type="protein sequence ID" value="NYJ77259.1"/>
    <property type="molecule type" value="Genomic_DNA"/>
</dbReference>
<dbReference type="SMART" id="SM00354">
    <property type="entry name" value="HTH_LACI"/>
    <property type="match status" value="1"/>
</dbReference>
<evidence type="ECO:0000256" key="2">
    <source>
        <dbReference type="ARBA" id="ARBA00023015"/>
    </source>
</evidence>
<dbReference type="InterPro" id="IPR046335">
    <property type="entry name" value="LacI/GalR-like_sensor"/>
</dbReference>
<keyword evidence="7" id="KW-1185">Reference proteome</keyword>
<dbReference type="SUPFAM" id="SSF53822">
    <property type="entry name" value="Periplasmic binding protein-like I"/>
    <property type="match status" value="1"/>
</dbReference>
<dbReference type="PANTHER" id="PTHR30146:SF148">
    <property type="entry name" value="HTH-TYPE TRANSCRIPTIONAL REPRESSOR PURR-RELATED"/>
    <property type="match status" value="1"/>
</dbReference>
<evidence type="ECO:0000256" key="1">
    <source>
        <dbReference type="ARBA" id="ARBA00022491"/>
    </source>
</evidence>
<dbReference type="Gene3D" id="3.40.50.2300">
    <property type="match status" value="2"/>
</dbReference>